<protein>
    <submittedName>
        <fullName evidence="2">Uncharacterized protein</fullName>
    </submittedName>
</protein>
<evidence type="ECO:0000313" key="3">
    <source>
        <dbReference type="Proteomes" id="UP001189429"/>
    </source>
</evidence>
<accession>A0ABN9PII4</accession>
<comment type="caution">
    <text evidence="2">The sequence shown here is derived from an EMBL/GenBank/DDBJ whole genome shotgun (WGS) entry which is preliminary data.</text>
</comment>
<evidence type="ECO:0000256" key="1">
    <source>
        <dbReference type="SAM" id="MobiDB-lite"/>
    </source>
</evidence>
<feature type="non-terminal residue" evidence="2">
    <location>
        <position position="1"/>
    </location>
</feature>
<keyword evidence="3" id="KW-1185">Reference proteome</keyword>
<gene>
    <name evidence="2" type="ORF">PCOR1329_LOCUS2298</name>
</gene>
<dbReference type="Proteomes" id="UP001189429">
    <property type="component" value="Unassembled WGS sequence"/>
</dbReference>
<evidence type="ECO:0000313" key="2">
    <source>
        <dbReference type="EMBL" id="CAK0791395.1"/>
    </source>
</evidence>
<feature type="region of interest" description="Disordered" evidence="1">
    <location>
        <begin position="187"/>
        <end position="218"/>
    </location>
</feature>
<feature type="non-terminal residue" evidence="2">
    <location>
        <position position="266"/>
    </location>
</feature>
<name>A0ABN9PII4_9DINO</name>
<dbReference type="EMBL" id="CAUYUJ010000572">
    <property type="protein sequence ID" value="CAK0791395.1"/>
    <property type="molecule type" value="Genomic_DNA"/>
</dbReference>
<proteinExistence type="predicted"/>
<sequence length="266" mass="30220">QQLQQQRITDRKVTGMVNDMAAMQRRQDSAERRMAEGQAQMDKRMTDLEKQVLELKSHTAAGSGASTGATSAGFGGEATWPNESRRPFRAFNPEWIDFRGWVIDWSNPIRRSEQMISDRDVGILIHNLKMSLPEDDRAKIDELGTLRMNGNRPNYANFRIKFTTGTESDVLWRCKKFWEEALIPPEDRTEEQRSLARPTPQDLFKDMDNRPCAAGGSIRIKTQAPPWKEDHINAVGRFHGVWRDTVVARNPDTPMKIKGVPGSGKG</sequence>
<reference evidence="2" key="1">
    <citation type="submission" date="2023-10" db="EMBL/GenBank/DDBJ databases">
        <authorList>
            <person name="Chen Y."/>
            <person name="Shah S."/>
            <person name="Dougan E. K."/>
            <person name="Thang M."/>
            <person name="Chan C."/>
        </authorList>
    </citation>
    <scope>NUCLEOTIDE SEQUENCE [LARGE SCALE GENOMIC DNA]</scope>
</reference>
<organism evidence="2 3">
    <name type="scientific">Prorocentrum cordatum</name>
    <dbReference type="NCBI Taxonomy" id="2364126"/>
    <lineage>
        <taxon>Eukaryota</taxon>
        <taxon>Sar</taxon>
        <taxon>Alveolata</taxon>
        <taxon>Dinophyceae</taxon>
        <taxon>Prorocentrales</taxon>
        <taxon>Prorocentraceae</taxon>
        <taxon>Prorocentrum</taxon>
    </lineage>
</organism>